<dbReference type="EMBL" id="MU854389">
    <property type="protein sequence ID" value="KAK4039903.1"/>
    <property type="molecule type" value="Genomic_DNA"/>
</dbReference>
<sequence length="346" mass="37976">MGLGILPGELVEAVVTALCVYCSPGEGRCCLNSNCTCLDGDPTDRSRISALASLCLTSRKLNAAATRHLYHVLPSRKWSLLARTLLARKDLARLAKALRVGFCFSADGSHSSPELDSYFSEQLGAYLDSLSSDKRTQIRQRLPRENLFPESNNAALDIMVSLCPNLETLEAILEYLEVFRFCPPNSMPRLQTVVLSHGDTEGGIHLRNLEPLFLAAPNITSLTLYMVDERGGIQATLEKLTHLDFQCSAFDAATLASVLAACPSLESLKYETGGPTVGYNEFTLPEARDAVLAHAAPSLKLFRLSAGDNDMRDEGWYERDLPEMERVLVGRGIRFEFCPRKGDGSV</sequence>
<reference evidence="2" key="1">
    <citation type="journal article" date="2023" name="Mol. Phylogenet. Evol.">
        <title>Genome-scale phylogeny and comparative genomics of the fungal order Sordariales.</title>
        <authorList>
            <person name="Hensen N."/>
            <person name="Bonometti L."/>
            <person name="Westerberg I."/>
            <person name="Brannstrom I.O."/>
            <person name="Guillou S."/>
            <person name="Cros-Aarteil S."/>
            <person name="Calhoun S."/>
            <person name="Haridas S."/>
            <person name="Kuo A."/>
            <person name="Mondo S."/>
            <person name="Pangilinan J."/>
            <person name="Riley R."/>
            <person name="LaButti K."/>
            <person name="Andreopoulos B."/>
            <person name="Lipzen A."/>
            <person name="Chen C."/>
            <person name="Yan M."/>
            <person name="Daum C."/>
            <person name="Ng V."/>
            <person name="Clum A."/>
            <person name="Steindorff A."/>
            <person name="Ohm R.A."/>
            <person name="Martin F."/>
            <person name="Silar P."/>
            <person name="Natvig D.O."/>
            <person name="Lalanne C."/>
            <person name="Gautier V."/>
            <person name="Ament-Velasquez S.L."/>
            <person name="Kruys A."/>
            <person name="Hutchinson M.I."/>
            <person name="Powell A.J."/>
            <person name="Barry K."/>
            <person name="Miller A.N."/>
            <person name="Grigoriev I.V."/>
            <person name="Debuchy R."/>
            <person name="Gladieux P."/>
            <person name="Hiltunen Thoren M."/>
            <person name="Johannesson H."/>
        </authorList>
    </citation>
    <scope>NUCLEOTIDE SEQUENCE [LARGE SCALE GENOMIC DNA]</scope>
    <source>
        <strain evidence="2">CBS 284.82</strain>
    </source>
</reference>
<evidence type="ECO:0000313" key="2">
    <source>
        <dbReference type="Proteomes" id="UP001303115"/>
    </source>
</evidence>
<dbReference type="InterPro" id="IPR032675">
    <property type="entry name" value="LRR_dom_sf"/>
</dbReference>
<proteinExistence type="predicted"/>
<dbReference type="Proteomes" id="UP001303115">
    <property type="component" value="Unassembled WGS sequence"/>
</dbReference>
<organism evidence="1 2">
    <name type="scientific">Parachaetomium inaequale</name>
    <dbReference type="NCBI Taxonomy" id="2588326"/>
    <lineage>
        <taxon>Eukaryota</taxon>
        <taxon>Fungi</taxon>
        <taxon>Dikarya</taxon>
        <taxon>Ascomycota</taxon>
        <taxon>Pezizomycotina</taxon>
        <taxon>Sordariomycetes</taxon>
        <taxon>Sordariomycetidae</taxon>
        <taxon>Sordariales</taxon>
        <taxon>Chaetomiaceae</taxon>
        <taxon>Parachaetomium</taxon>
    </lineage>
</organism>
<dbReference type="Gene3D" id="3.80.10.10">
    <property type="entry name" value="Ribonuclease Inhibitor"/>
    <property type="match status" value="1"/>
</dbReference>
<name>A0AAN6PFD1_9PEZI</name>
<gene>
    <name evidence="1" type="ORF">C8A01DRAFT_16203</name>
</gene>
<comment type="caution">
    <text evidence="1">The sequence shown here is derived from an EMBL/GenBank/DDBJ whole genome shotgun (WGS) entry which is preliminary data.</text>
</comment>
<protein>
    <recommendedName>
        <fullName evidence="3">F-box domain-containing protein</fullName>
    </recommendedName>
</protein>
<dbReference type="SUPFAM" id="SSF52047">
    <property type="entry name" value="RNI-like"/>
    <property type="match status" value="1"/>
</dbReference>
<evidence type="ECO:0008006" key="3">
    <source>
        <dbReference type="Google" id="ProtNLM"/>
    </source>
</evidence>
<keyword evidence="2" id="KW-1185">Reference proteome</keyword>
<dbReference type="AlphaFoldDB" id="A0AAN6PFD1"/>
<accession>A0AAN6PFD1</accession>
<evidence type="ECO:0000313" key="1">
    <source>
        <dbReference type="EMBL" id="KAK4039903.1"/>
    </source>
</evidence>